<reference evidence="1" key="1">
    <citation type="submission" date="2013-05" db="EMBL/GenBank/DDBJ databases">
        <authorList>
            <person name="Harkins D.M."/>
            <person name="Durkin A.S."/>
            <person name="Brinkac L.M."/>
            <person name="Haft D.H."/>
            <person name="Selengut J.D."/>
            <person name="Sanka R."/>
            <person name="DePew J."/>
            <person name="Purushe J."/>
            <person name="Galloway R.L."/>
            <person name="Vinetz J.M."/>
            <person name="Sutton G.G."/>
            <person name="Nierman W.C."/>
            <person name="Fouts D.E."/>
        </authorList>
    </citation>
    <scope>NUCLEOTIDE SEQUENCE [LARGE SCALE GENOMIC DNA]</scope>
    <source>
        <strain evidence="1">80-412</strain>
    </source>
</reference>
<keyword evidence="2" id="KW-1185">Reference proteome</keyword>
<accession>T0H0G7</accession>
<name>T0H0G7_9LEPT</name>
<gene>
    <name evidence="1" type="ORF">LEP1GSC193_1527</name>
</gene>
<dbReference type="AlphaFoldDB" id="T0H0G7"/>
<evidence type="ECO:0000313" key="2">
    <source>
        <dbReference type="Proteomes" id="UP000015445"/>
    </source>
</evidence>
<evidence type="ECO:0000313" key="1">
    <source>
        <dbReference type="EMBL" id="EQA79054.1"/>
    </source>
</evidence>
<organism evidence="1 2">
    <name type="scientific">Leptospira alstonii serovar Pingchang str. 80-412</name>
    <dbReference type="NCBI Taxonomy" id="1218564"/>
    <lineage>
        <taxon>Bacteria</taxon>
        <taxon>Pseudomonadati</taxon>
        <taxon>Spirochaetota</taxon>
        <taxon>Spirochaetia</taxon>
        <taxon>Leptospirales</taxon>
        <taxon>Leptospiraceae</taxon>
        <taxon>Leptospira</taxon>
    </lineage>
</organism>
<protein>
    <submittedName>
        <fullName evidence="1">Uncharacterized protein</fullName>
    </submittedName>
</protein>
<proteinExistence type="predicted"/>
<comment type="caution">
    <text evidence="1">The sequence shown here is derived from an EMBL/GenBank/DDBJ whole genome shotgun (WGS) entry which is preliminary data.</text>
</comment>
<dbReference type="EMBL" id="AOHD02000057">
    <property type="protein sequence ID" value="EQA79054.1"/>
    <property type="molecule type" value="Genomic_DNA"/>
</dbReference>
<dbReference type="Proteomes" id="UP000015445">
    <property type="component" value="Unassembled WGS sequence"/>
</dbReference>
<sequence>MFVDIQISESLVQCVYFASGRLNVVELGIDEIEPKEEETRASYPTGEEVI</sequence>